<reference evidence="2" key="1">
    <citation type="journal article" date="2021" name="PeerJ">
        <title>Extensive microbial diversity within the chicken gut microbiome revealed by metagenomics and culture.</title>
        <authorList>
            <person name="Gilroy R."/>
            <person name="Ravi A."/>
            <person name="Getino M."/>
            <person name="Pursley I."/>
            <person name="Horton D.L."/>
            <person name="Alikhan N.F."/>
            <person name="Baker D."/>
            <person name="Gharbi K."/>
            <person name="Hall N."/>
            <person name="Watson M."/>
            <person name="Adriaenssens E.M."/>
            <person name="Foster-Nyarko E."/>
            <person name="Jarju S."/>
            <person name="Secka A."/>
            <person name="Antonio M."/>
            <person name="Oren A."/>
            <person name="Chaudhuri R.R."/>
            <person name="La Ragione R."/>
            <person name="Hildebrand F."/>
            <person name="Pallen M.J."/>
        </authorList>
    </citation>
    <scope>NUCLEOTIDE SEQUENCE</scope>
    <source>
        <strain evidence="2">ChiHjej13B12-9602</strain>
    </source>
</reference>
<feature type="compositionally biased region" description="Gly residues" evidence="1">
    <location>
        <begin position="34"/>
        <end position="44"/>
    </location>
</feature>
<sequence length="175" mass="18160">MGGEGDGKAVQAQVAGEPRAQGDQAAAQQVQVTGGTGGAGGGDVGKARADSEAELRERNERIAALEGEIAEAAKTAESAEALRKEMDELHRQVDEQSIGFELQMAGCRSVRAVRALLDDHDGDVSALKEAEPWLFEGGVASKQSGKTGLPCAGAVSDEGKTMKRWREIAGIADEG</sequence>
<feature type="compositionally biased region" description="Low complexity" evidence="1">
    <location>
        <begin position="21"/>
        <end position="33"/>
    </location>
</feature>
<dbReference type="EMBL" id="DYUZ01000029">
    <property type="protein sequence ID" value="HJG37745.1"/>
    <property type="molecule type" value="Genomic_DNA"/>
</dbReference>
<evidence type="ECO:0000313" key="3">
    <source>
        <dbReference type="Proteomes" id="UP000753256"/>
    </source>
</evidence>
<comment type="caution">
    <text evidence="2">The sequence shown here is derived from an EMBL/GenBank/DDBJ whole genome shotgun (WGS) entry which is preliminary data.</text>
</comment>
<feature type="compositionally biased region" description="Basic and acidic residues" evidence="1">
    <location>
        <begin position="45"/>
        <end position="54"/>
    </location>
</feature>
<accession>A0A921LVE3</accession>
<name>A0A921LVE3_9ACTN</name>
<gene>
    <name evidence="2" type="ORF">K8V70_07810</name>
</gene>
<dbReference type="AlphaFoldDB" id="A0A921LVE3"/>
<dbReference type="Proteomes" id="UP000753256">
    <property type="component" value="Unassembled WGS sequence"/>
</dbReference>
<proteinExistence type="predicted"/>
<feature type="region of interest" description="Disordered" evidence="1">
    <location>
        <begin position="1"/>
        <end position="54"/>
    </location>
</feature>
<organism evidence="2 3">
    <name type="scientific">Enorma phocaeensis</name>
    <dbReference type="NCBI Taxonomy" id="1871019"/>
    <lineage>
        <taxon>Bacteria</taxon>
        <taxon>Bacillati</taxon>
        <taxon>Actinomycetota</taxon>
        <taxon>Coriobacteriia</taxon>
        <taxon>Coriobacteriales</taxon>
        <taxon>Coriobacteriaceae</taxon>
        <taxon>Enorma</taxon>
    </lineage>
</organism>
<evidence type="ECO:0000256" key="1">
    <source>
        <dbReference type="SAM" id="MobiDB-lite"/>
    </source>
</evidence>
<evidence type="ECO:0000313" key="2">
    <source>
        <dbReference type="EMBL" id="HJG37745.1"/>
    </source>
</evidence>
<protein>
    <submittedName>
        <fullName evidence="2">Uncharacterized protein</fullName>
    </submittedName>
</protein>
<dbReference type="RefSeq" id="WP_273190706.1">
    <property type="nucleotide sequence ID" value="NZ_DYUZ01000029.1"/>
</dbReference>
<reference evidence="2" key="2">
    <citation type="submission" date="2021-09" db="EMBL/GenBank/DDBJ databases">
        <authorList>
            <person name="Gilroy R."/>
        </authorList>
    </citation>
    <scope>NUCLEOTIDE SEQUENCE</scope>
    <source>
        <strain evidence="2">ChiHjej13B12-9602</strain>
    </source>
</reference>